<feature type="active site" evidence="9">
    <location>
        <position position="148"/>
    </location>
</feature>
<dbReference type="InterPro" id="IPR006204">
    <property type="entry name" value="GHMP_kinase_N_dom"/>
</dbReference>
<organism evidence="12 13">
    <name type="scientific">Arthrobacter mobilis</name>
    <dbReference type="NCBI Taxonomy" id="2724944"/>
    <lineage>
        <taxon>Bacteria</taxon>
        <taxon>Bacillati</taxon>
        <taxon>Actinomycetota</taxon>
        <taxon>Actinomycetes</taxon>
        <taxon>Micrococcales</taxon>
        <taxon>Micrococcaceae</taxon>
        <taxon>Arthrobacter</taxon>
    </lineage>
</organism>
<name>A0A7X6HBG7_9MICC</name>
<evidence type="ECO:0000259" key="11">
    <source>
        <dbReference type="Pfam" id="PF08544"/>
    </source>
</evidence>
<comment type="caution">
    <text evidence="12">The sequence shown here is derived from an EMBL/GenBank/DDBJ whole genome shotgun (WGS) entry which is preliminary data.</text>
</comment>
<dbReference type="HAMAP" id="MF_00061">
    <property type="entry name" value="IspE"/>
    <property type="match status" value="1"/>
</dbReference>
<dbReference type="GO" id="GO:0005524">
    <property type="term" value="F:ATP binding"/>
    <property type="evidence" value="ECO:0007669"/>
    <property type="project" value="UniProtKB-UniRule"/>
</dbReference>
<evidence type="ECO:0000313" key="13">
    <source>
        <dbReference type="Proteomes" id="UP000544090"/>
    </source>
</evidence>
<reference evidence="12 13" key="1">
    <citation type="submission" date="2020-04" db="EMBL/GenBank/DDBJ databases">
        <title>Arthrobacter sp. nov.</title>
        <authorList>
            <person name="Liu S."/>
        </authorList>
    </citation>
    <scope>NUCLEOTIDE SEQUENCE [LARGE SCALE GENOMIC DNA]</scope>
    <source>
        <strain evidence="12 13">E918</strain>
    </source>
</reference>
<dbReference type="NCBIfam" id="NF002870">
    <property type="entry name" value="PRK03188.1"/>
    <property type="match status" value="1"/>
</dbReference>
<dbReference type="GO" id="GO:0016114">
    <property type="term" value="P:terpenoid biosynthetic process"/>
    <property type="evidence" value="ECO:0007669"/>
    <property type="project" value="UniProtKB-UniRule"/>
</dbReference>
<dbReference type="Pfam" id="PF00288">
    <property type="entry name" value="GHMP_kinases_N"/>
    <property type="match status" value="1"/>
</dbReference>
<dbReference type="GO" id="GO:0050515">
    <property type="term" value="F:4-(cytidine 5'-diphospho)-2-C-methyl-D-erythritol kinase activity"/>
    <property type="evidence" value="ECO:0007669"/>
    <property type="project" value="UniProtKB-UniRule"/>
</dbReference>
<protein>
    <recommendedName>
        <fullName evidence="3 9">4-diphosphocytidyl-2-C-methyl-D-erythritol kinase</fullName>
        <shortName evidence="9">CMK</shortName>
        <ecNumber evidence="2 9">2.7.1.148</ecNumber>
    </recommendedName>
    <alternativeName>
        <fullName evidence="8 9">4-(cytidine-5'-diphospho)-2-C-methyl-D-erythritol kinase</fullName>
    </alternativeName>
</protein>
<feature type="domain" description="GHMP kinase N-terminal" evidence="10">
    <location>
        <begin position="78"/>
        <end position="156"/>
    </location>
</feature>
<dbReference type="EMBL" id="JAAZSQ010000001">
    <property type="protein sequence ID" value="NKX53294.1"/>
    <property type="molecule type" value="Genomic_DNA"/>
</dbReference>
<evidence type="ECO:0000256" key="4">
    <source>
        <dbReference type="ARBA" id="ARBA00022679"/>
    </source>
</evidence>
<evidence type="ECO:0000256" key="2">
    <source>
        <dbReference type="ARBA" id="ARBA00012052"/>
    </source>
</evidence>
<dbReference type="NCBIfam" id="TIGR00154">
    <property type="entry name" value="ispE"/>
    <property type="match status" value="1"/>
</dbReference>
<dbReference type="AlphaFoldDB" id="A0A7X6HBG7"/>
<keyword evidence="7 9" id="KW-0067">ATP-binding</keyword>
<accession>A0A7X6HBG7</accession>
<keyword evidence="4 9" id="KW-0808">Transferase</keyword>
<dbReference type="Gene3D" id="3.30.70.890">
    <property type="entry name" value="GHMP kinase, C-terminal domain"/>
    <property type="match status" value="1"/>
</dbReference>
<dbReference type="RefSeq" id="WP_168484616.1">
    <property type="nucleotide sequence ID" value="NZ_JAAZSQ010000001.1"/>
</dbReference>
<dbReference type="InterPro" id="IPR020568">
    <property type="entry name" value="Ribosomal_Su5_D2-typ_SF"/>
</dbReference>
<comment type="similarity">
    <text evidence="1 9">Belongs to the GHMP kinase family. IspE subfamily.</text>
</comment>
<feature type="domain" description="GHMP kinase C-terminal" evidence="11">
    <location>
        <begin position="218"/>
        <end position="291"/>
    </location>
</feature>
<keyword evidence="9" id="KW-0414">Isoprene biosynthesis</keyword>
<evidence type="ECO:0000256" key="9">
    <source>
        <dbReference type="HAMAP-Rule" id="MF_00061"/>
    </source>
</evidence>
<sequence>MSTARPVRVRAPGKINVSFRVGPLRPDGYHSVASVYLAVSLYEEVLATPRADGAVTVGVRSGSELAFDLDSIPLDESNLAVRAALLLRELADRPSGVHLEITKRVPVAGGMGGGSADAAAALVACSALWDTGFSREELVRISASLGADVPFALHGGVAVGLGVGDELTPALARKDLNWVLVPASFGLSTPKVYAVADTLRERAGIVVPEPGGVDPAVLQAMHTGDVAALAKVVSNDLQAAAIEQAPELADILDLGVAEGALAGLVSGSGPTVAFLTSSRRDAEELAQRLSDVAGVVALPVHGPVHGARIMA</sequence>
<evidence type="ECO:0000256" key="6">
    <source>
        <dbReference type="ARBA" id="ARBA00022777"/>
    </source>
</evidence>
<evidence type="ECO:0000256" key="5">
    <source>
        <dbReference type="ARBA" id="ARBA00022741"/>
    </source>
</evidence>
<evidence type="ECO:0000313" key="12">
    <source>
        <dbReference type="EMBL" id="NKX53294.1"/>
    </source>
</evidence>
<keyword evidence="6 9" id="KW-0418">Kinase</keyword>
<dbReference type="Proteomes" id="UP000544090">
    <property type="component" value="Unassembled WGS sequence"/>
</dbReference>
<dbReference type="InterPro" id="IPR014721">
    <property type="entry name" value="Ribsml_uS5_D2-typ_fold_subgr"/>
</dbReference>
<evidence type="ECO:0000256" key="8">
    <source>
        <dbReference type="ARBA" id="ARBA00032554"/>
    </source>
</evidence>
<evidence type="ECO:0000256" key="7">
    <source>
        <dbReference type="ARBA" id="ARBA00022840"/>
    </source>
</evidence>
<dbReference type="Pfam" id="PF08544">
    <property type="entry name" value="GHMP_kinases_C"/>
    <property type="match status" value="1"/>
</dbReference>
<comment type="pathway">
    <text evidence="9">Isoprenoid biosynthesis; isopentenyl diphosphate biosynthesis via DXP pathway; isopentenyl diphosphate from 1-deoxy-D-xylulose 5-phosphate: step 3/6.</text>
</comment>
<dbReference type="PANTHER" id="PTHR43527:SF2">
    <property type="entry name" value="4-DIPHOSPHOCYTIDYL-2-C-METHYL-D-ERYTHRITOL KINASE, CHLOROPLASTIC"/>
    <property type="match status" value="1"/>
</dbReference>
<dbReference type="UniPathway" id="UPA00056">
    <property type="reaction ID" value="UER00094"/>
</dbReference>
<dbReference type="EC" id="2.7.1.148" evidence="2 9"/>
<dbReference type="SUPFAM" id="SSF54211">
    <property type="entry name" value="Ribosomal protein S5 domain 2-like"/>
    <property type="match status" value="1"/>
</dbReference>
<dbReference type="SUPFAM" id="SSF55060">
    <property type="entry name" value="GHMP Kinase, C-terminal domain"/>
    <property type="match status" value="1"/>
</dbReference>
<dbReference type="InterPro" id="IPR013750">
    <property type="entry name" value="GHMP_kinase_C_dom"/>
</dbReference>
<feature type="active site" evidence="9">
    <location>
        <position position="14"/>
    </location>
</feature>
<comment type="catalytic activity">
    <reaction evidence="9">
        <text>4-CDP-2-C-methyl-D-erythritol + ATP = 4-CDP-2-C-methyl-D-erythritol 2-phosphate + ADP + H(+)</text>
        <dbReference type="Rhea" id="RHEA:18437"/>
        <dbReference type="ChEBI" id="CHEBI:15378"/>
        <dbReference type="ChEBI" id="CHEBI:30616"/>
        <dbReference type="ChEBI" id="CHEBI:57823"/>
        <dbReference type="ChEBI" id="CHEBI:57919"/>
        <dbReference type="ChEBI" id="CHEBI:456216"/>
        <dbReference type="EC" id="2.7.1.148"/>
    </reaction>
</comment>
<gene>
    <name evidence="9" type="primary">ispE</name>
    <name evidence="12" type="ORF">HGG74_01820</name>
</gene>
<comment type="function">
    <text evidence="9">Catalyzes the phosphorylation of the position 2 hydroxy group of 4-diphosphocytidyl-2C-methyl-D-erythritol.</text>
</comment>
<dbReference type="InterPro" id="IPR036554">
    <property type="entry name" value="GHMP_kinase_C_sf"/>
</dbReference>
<dbReference type="Gene3D" id="3.30.230.10">
    <property type="match status" value="1"/>
</dbReference>
<keyword evidence="13" id="KW-1185">Reference proteome</keyword>
<dbReference type="GO" id="GO:0019288">
    <property type="term" value="P:isopentenyl diphosphate biosynthetic process, methylerythritol 4-phosphate pathway"/>
    <property type="evidence" value="ECO:0007669"/>
    <property type="project" value="UniProtKB-UniRule"/>
</dbReference>
<dbReference type="PANTHER" id="PTHR43527">
    <property type="entry name" value="4-DIPHOSPHOCYTIDYL-2-C-METHYL-D-ERYTHRITOL KINASE, CHLOROPLASTIC"/>
    <property type="match status" value="1"/>
</dbReference>
<evidence type="ECO:0000256" key="1">
    <source>
        <dbReference type="ARBA" id="ARBA00009684"/>
    </source>
</evidence>
<evidence type="ECO:0000256" key="3">
    <source>
        <dbReference type="ARBA" id="ARBA00017473"/>
    </source>
</evidence>
<keyword evidence="5 9" id="KW-0547">Nucleotide-binding</keyword>
<proteinExistence type="inferred from homology"/>
<feature type="binding site" evidence="9">
    <location>
        <begin position="106"/>
        <end position="116"/>
    </location>
    <ligand>
        <name>ATP</name>
        <dbReference type="ChEBI" id="CHEBI:30616"/>
    </ligand>
</feature>
<evidence type="ECO:0000259" key="10">
    <source>
        <dbReference type="Pfam" id="PF00288"/>
    </source>
</evidence>
<dbReference type="PIRSF" id="PIRSF010376">
    <property type="entry name" value="IspE"/>
    <property type="match status" value="1"/>
</dbReference>
<dbReference type="InterPro" id="IPR004424">
    <property type="entry name" value="IspE"/>
</dbReference>